<dbReference type="Proteomes" id="UP001597383">
    <property type="component" value="Unassembled WGS sequence"/>
</dbReference>
<organism evidence="1 2">
    <name type="scientific">Ornithinibacillus salinisoli</name>
    <dbReference type="NCBI Taxonomy" id="1848459"/>
    <lineage>
        <taxon>Bacteria</taxon>
        <taxon>Bacillati</taxon>
        <taxon>Bacillota</taxon>
        <taxon>Bacilli</taxon>
        <taxon>Bacillales</taxon>
        <taxon>Bacillaceae</taxon>
        <taxon>Ornithinibacillus</taxon>
    </lineage>
</organism>
<sequence length="426" mass="48903">MKRYWKLISIVSVIVLTISTFYIQSIVASSKYPEFSFKHISGSEEELKDLTIRAESGESGLYERVDITNNETFYHSEASFLEYLAGSNRSAVIKRYQKDYRNFMRGKQETINSYYEDSSTLAYAEIDWKYHDYEPTKFVFDIDVLNKDSEETTSIQLNVPKSEDYNYLGVEDVQVINGKLKVVTLIHPNGSQDRLDATEIHVFSFDIASKKLEDTETFHSIPRDDDGNGQTELAPLYSTADVNSEKYFLLKKVVLEEEIVDEEEGAADSSVMETEESPNGMRTTKVTLYAYNFETGETEELSLPTELQELIDSARISVYDGSIYLLNTTEEGLEVISYHIENEEISSKQTFDLVTIEELEPFIKVANDKMYIVAANFDENNKKRNTIIISDLESEELLYEGILERTDPDSVQSNYKLYINEIDITK</sequence>
<protein>
    <recommendedName>
        <fullName evidence="3">Transcriptional regulator</fullName>
    </recommendedName>
</protein>
<dbReference type="EMBL" id="JBHUHQ010000014">
    <property type="protein sequence ID" value="MFD2044256.1"/>
    <property type="molecule type" value="Genomic_DNA"/>
</dbReference>
<reference evidence="2" key="1">
    <citation type="journal article" date="2019" name="Int. J. Syst. Evol. Microbiol.">
        <title>The Global Catalogue of Microorganisms (GCM) 10K type strain sequencing project: providing services to taxonomists for standard genome sequencing and annotation.</title>
        <authorList>
            <consortium name="The Broad Institute Genomics Platform"/>
            <consortium name="The Broad Institute Genome Sequencing Center for Infectious Disease"/>
            <person name="Wu L."/>
            <person name="Ma J."/>
        </authorList>
    </citation>
    <scope>NUCLEOTIDE SEQUENCE [LARGE SCALE GENOMIC DNA]</scope>
    <source>
        <strain evidence="2">R28</strain>
    </source>
</reference>
<accession>A0ABW4VYS0</accession>
<name>A0ABW4VYS0_9BACI</name>
<dbReference type="RefSeq" id="WP_377556571.1">
    <property type="nucleotide sequence ID" value="NZ_JBHUHQ010000014.1"/>
</dbReference>
<proteinExistence type="predicted"/>
<comment type="caution">
    <text evidence="1">The sequence shown here is derived from an EMBL/GenBank/DDBJ whole genome shotgun (WGS) entry which is preliminary data.</text>
</comment>
<gene>
    <name evidence="1" type="ORF">ACFSJF_08270</name>
</gene>
<evidence type="ECO:0008006" key="3">
    <source>
        <dbReference type="Google" id="ProtNLM"/>
    </source>
</evidence>
<keyword evidence="2" id="KW-1185">Reference proteome</keyword>
<evidence type="ECO:0000313" key="2">
    <source>
        <dbReference type="Proteomes" id="UP001597383"/>
    </source>
</evidence>
<evidence type="ECO:0000313" key="1">
    <source>
        <dbReference type="EMBL" id="MFD2044256.1"/>
    </source>
</evidence>